<evidence type="ECO:0000256" key="3">
    <source>
        <dbReference type="ARBA" id="ARBA00023098"/>
    </source>
</evidence>
<evidence type="ECO:0000256" key="4">
    <source>
        <dbReference type="RuleBase" id="RU363097"/>
    </source>
</evidence>
<comment type="catalytic activity">
    <reaction evidence="4">
        <text>a long-chain fatty acyl-CoA + 2 NADPH + 2 H(+) = a long-chain primary fatty alcohol + 2 NADP(+) + CoA</text>
        <dbReference type="Rhea" id="RHEA:52716"/>
        <dbReference type="ChEBI" id="CHEBI:15378"/>
        <dbReference type="ChEBI" id="CHEBI:57287"/>
        <dbReference type="ChEBI" id="CHEBI:57783"/>
        <dbReference type="ChEBI" id="CHEBI:58349"/>
        <dbReference type="ChEBI" id="CHEBI:77396"/>
        <dbReference type="ChEBI" id="CHEBI:83139"/>
        <dbReference type="EC" id="1.2.1.84"/>
    </reaction>
</comment>
<evidence type="ECO:0000259" key="5">
    <source>
        <dbReference type="Pfam" id="PF03015"/>
    </source>
</evidence>
<keyword evidence="4" id="KW-1133">Transmembrane helix</keyword>
<dbReference type="Gene3D" id="3.40.50.720">
    <property type="entry name" value="NAD(P)-binding Rossmann-like Domain"/>
    <property type="match status" value="1"/>
</dbReference>
<accession>A0ABN8B6U9</accession>
<protein>
    <recommendedName>
        <fullName evidence="4">Fatty acyl-CoA reductase</fullName>
        <ecNumber evidence="4">1.2.1.84</ecNumber>
    </recommendedName>
</protein>
<dbReference type="CDD" id="cd05236">
    <property type="entry name" value="FAR-N_SDR_e"/>
    <property type="match status" value="1"/>
</dbReference>
<reference evidence="7" key="1">
    <citation type="submission" date="2021-12" db="EMBL/GenBank/DDBJ databases">
        <authorList>
            <person name="King R."/>
        </authorList>
    </citation>
    <scope>NUCLEOTIDE SEQUENCE</scope>
</reference>
<comment type="function">
    <text evidence="4">Catalyzes the reduction of fatty acyl-CoA to fatty alcohols.</text>
</comment>
<evidence type="ECO:0000313" key="7">
    <source>
        <dbReference type="EMBL" id="CAH0404501.1"/>
    </source>
</evidence>
<keyword evidence="3 4" id="KW-0443">Lipid metabolism</keyword>
<keyword evidence="4" id="KW-0560">Oxidoreductase</keyword>
<proteinExistence type="inferred from homology"/>
<dbReference type="Pfam" id="PF07993">
    <property type="entry name" value="NAD_binding_4"/>
    <property type="match status" value="1"/>
</dbReference>
<keyword evidence="2 4" id="KW-0444">Lipid biosynthesis</keyword>
<comment type="similarity">
    <text evidence="1 4">Belongs to the fatty acyl-CoA reductase family.</text>
</comment>
<dbReference type="PANTHER" id="PTHR11011">
    <property type="entry name" value="MALE STERILITY PROTEIN 2-RELATED"/>
    <property type="match status" value="1"/>
</dbReference>
<keyword evidence="4" id="KW-0812">Transmembrane</keyword>
<evidence type="ECO:0000313" key="8">
    <source>
        <dbReference type="Proteomes" id="UP001153292"/>
    </source>
</evidence>
<sequence>MAPSVSVKEYYAGRSLFITGSTGFMGKVLVEKILRSCPDVKCLYVLMRSKKGHSSKERIHEFLNYRVFDYLKSEYPEQLQKLRVVPGDILVEDLGMSIDDREMLQKECHVVFHCAACVRFDMLIRDAVNFNTVGTQRVLDLASGMTKLEVFVHVSTAYTHCDLEVLEDKIYPSKHKPHQIMNCVSWMDDKLLEHLQPKLIEPQPNTYAYTKALAEDLVAQYAEKFPIVIARPSIVIASYKEPMPGWVDNLNGPTGFLVGCGKGAIRSMHLDDSLHPDVIPVDMAVNACILLAYTTALEKSKELKVCNLTLSDDNPATWKEALDFGLHHLKEVPFSVCLWYPGGSPKSSWLQHQVALFFTMILPAYFVDLIMILLRKKTFMVNVQKRIRYGMESMRYFTTKEWHFKNDNLKALRQKVLPEDDKTFFTDMKVINWSSYMKVYIKGVREYCLKEDPSTLPQARRLHRQLYYADMVVKYLFYSLLTYLVYLLVCENVHLFSNKSLI</sequence>
<evidence type="ECO:0000256" key="2">
    <source>
        <dbReference type="ARBA" id="ARBA00022516"/>
    </source>
</evidence>
<evidence type="ECO:0000259" key="6">
    <source>
        <dbReference type="Pfam" id="PF07993"/>
    </source>
</evidence>
<name>A0ABN8B6U9_CHISP</name>
<gene>
    <name evidence="7" type="ORF">CHILSU_LOCUS7842</name>
</gene>
<keyword evidence="4" id="KW-0521">NADP</keyword>
<evidence type="ECO:0000256" key="1">
    <source>
        <dbReference type="ARBA" id="ARBA00005928"/>
    </source>
</evidence>
<dbReference type="EMBL" id="OU963922">
    <property type="protein sequence ID" value="CAH0404501.1"/>
    <property type="molecule type" value="Genomic_DNA"/>
</dbReference>
<dbReference type="InterPro" id="IPR026055">
    <property type="entry name" value="FAR"/>
</dbReference>
<dbReference type="InterPro" id="IPR036291">
    <property type="entry name" value="NAD(P)-bd_dom_sf"/>
</dbReference>
<feature type="transmembrane region" description="Helical" evidence="4">
    <location>
        <begin position="466"/>
        <end position="489"/>
    </location>
</feature>
<dbReference type="PANTHER" id="PTHR11011:SF118">
    <property type="entry name" value="FATTY ACYL-COA REDUCTASE"/>
    <property type="match status" value="1"/>
</dbReference>
<dbReference type="Proteomes" id="UP001153292">
    <property type="component" value="Chromosome 29"/>
</dbReference>
<organism evidence="7 8">
    <name type="scientific">Chilo suppressalis</name>
    <name type="common">Asiatic rice borer moth</name>
    <dbReference type="NCBI Taxonomy" id="168631"/>
    <lineage>
        <taxon>Eukaryota</taxon>
        <taxon>Metazoa</taxon>
        <taxon>Ecdysozoa</taxon>
        <taxon>Arthropoda</taxon>
        <taxon>Hexapoda</taxon>
        <taxon>Insecta</taxon>
        <taxon>Pterygota</taxon>
        <taxon>Neoptera</taxon>
        <taxon>Endopterygota</taxon>
        <taxon>Lepidoptera</taxon>
        <taxon>Glossata</taxon>
        <taxon>Ditrysia</taxon>
        <taxon>Pyraloidea</taxon>
        <taxon>Crambidae</taxon>
        <taxon>Crambinae</taxon>
        <taxon>Chilo</taxon>
    </lineage>
</organism>
<keyword evidence="4" id="KW-0472">Membrane</keyword>
<dbReference type="SUPFAM" id="SSF51735">
    <property type="entry name" value="NAD(P)-binding Rossmann-fold domains"/>
    <property type="match status" value="1"/>
</dbReference>
<dbReference type="CDD" id="cd09071">
    <property type="entry name" value="FAR_C"/>
    <property type="match status" value="1"/>
</dbReference>
<dbReference type="EC" id="1.2.1.84" evidence="4"/>
<dbReference type="Pfam" id="PF03015">
    <property type="entry name" value="Sterile"/>
    <property type="match status" value="1"/>
</dbReference>
<feature type="domain" description="Thioester reductase (TE)" evidence="6">
    <location>
        <begin position="18"/>
        <end position="287"/>
    </location>
</feature>
<dbReference type="InterPro" id="IPR013120">
    <property type="entry name" value="FAR_NAD-bd"/>
</dbReference>
<feature type="domain" description="Fatty acyl-CoA reductase C-terminal" evidence="5">
    <location>
        <begin position="360"/>
        <end position="451"/>
    </location>
</feature>
<dbReference type="InterPro" id="IPR033640">
    <property type="entry name" value="FAR_C"/>
</dbReference>
<keyword evidence="8" id="KW-1185">Reference proteome</keyword>
<feature type="transmembrane region" description="Helical" evidence="4">
    <location>
        <begin position="354"/>
        <end position="374"/>
    </location>
</feature>